<dbReference type="AlphaFoldDB" id="A0A0F8XYS1"/>
<evidence type="ECO:0000313" key="1">
    <source>
        <dbReference type="EMBL" id="KKK74168.1"/>
    </source>
</evidence>
<gene>
    <name evidence="1" type="ORF">LCGC14_2886510</name>
</gene>
<dbReference type="EMBL" id="LAZR01056450">
    <property type="protein sequence ID" value="KKK74168.1"/>
    <property type="molecule type" value="Genomic_DNA"/>
</dbReference>
<name>A0A0F8XYS1_9ZZZZ</name>
<proteinExistence type="predicted"/>
<reference evidence="1" key="1">
    <citation type="journal article" date="2015" name="Nature">
        <title>Complex archaea that bridge the gap between prokaryotes and eukaryotes.</title>
        <authorList>
            <person name="Spang A."/>
            <person name="Saw J.H."/>
            <person name="Jorgensen S.L."/>
            <person name="Zaremba-Niedzwiedzka K."/>
            <person name="Martijn J."/>
            <person name="Lind A.E."/>
            <person name="van Eijk R."/>
            <person name="Schleper C."/>
            <person name="Guy L."/>
            <person name="Ettema T.J."/>
        </authorList>
    </citation>
    <scope>NUCLEOTIDE SEQUENCE</scope>
</reference>
<sequence length="63" mass="5992">AVTGDVDMGAILSVGQTYIVGAGPGGIAPEADAIGGDFVTVIGVATTANLLKLGILQSGVAHA</sequence>
<comment type="caution">
    <text evidence="1">The sequence shown here is derived from an EMBL/GenBank/DDBJ whole genome shotgun (WGS) entry which is preliminary data.</text>
</comment>
<feature type="non-terminal residue" evidence="1">
    <location>
        <position position="1"/>
    </location>
</feature>
<protein>
    <submittedName>
        <fullName evidence="1">Uncharacterized protein</fullName>
    </submittedName>
</protein>
<organism evidence="1">
    <name type="scientific">marine sediment metagenome</name>
    <dbReference type="NCBI Taxonomy" id="412755"/>
    <lineage>
        <taxon>unclassified sequences</taxon>
        <taxon>metagenomes</taxon>
        <taxon>ecological metagenomes</taxon>
    </lineage>
</organism>
<accession>A0A0F8XYS1</accession>